<proteinExistence type="predicted"/>
<evidence type="ECO:0000259" key="2">
    <source>
        <dbReference type="Pfam" id="PF12697"/>
    </source>
</evidence>
<dbReference type="Pfam" id="PF12697">
    <property type="entry name" value="Abhydrolase_6"/>
    <property type="match status" value="1"/>
</dbReference>
<feature type="domain" description="AB hydrolase-1" evidence="2">
    <location>
        <begin position="72"/>
        <end position="310"/>
    </location>
</feature>
<comment type="caution">
    <text evidence="3">The sequence shown here is derived from an EMBL/GenBank/DDBJ whole genome shotgun (WGS) entry which is preliminary data.</text>
</comment>
<dbReference type="SUPFAM" id="SSF53474">
    <property type="entry name" value="alpha/beta-Hydrolases"/>
    <property type="match status" value="1"/>
</dbReference>
<evidence type="ECO:0000313" key="3">
    <source>
        <dbReference type="EMBL" id="TKV71779.1"/>
    </source>
</evidence>
<gene>
    <name evidence="3" type="ORF">FDV58_38640</name>
</gene>
<sequence length="360" mass="38812">MFYICSYCTGLSRNLTIQWNPLPSAITTSRALPRNSPSPRRSRHDGRAGQARLLRPRTSRTGLDGTHAAASVVALHCSLGSGRQWTKLAAALGGDRFMAPDISGYGVAACGRDWPRTLDGEIARLEPWLAKADGPIHLIGHSYGAAIAFRLATASPYAQHVRSLTLIEPVLPTLLRDTPADARLYDRFARIAQIVSKDILDGAVMEAVEAFTAFWAGSGPREQFSPSGRLRMIEQADKLPCDFNAALDLDGVAEAARALKVPTLLLSGGLSPYVTQRIVAKLAALIDGAELRHLPGAGHMLPVTHADRVNPEILRHIWRAEELANLELAKLELAADAGPADAARPAGSARRHLVFRRSLG</sequence>
<organism evidence="3 4">
    <name type="scientific">Bradyrhizobium elkanii</name>
    <dbReference type="NCBI Taxonomy" id="29448"/>
    <lineage>
        <taxon>Bacteria</taxon>
        <taxon>Pseudomonadati</taxon>
        <taxon>Pseudomonadota</taxon>
        <taxon>Alphaproteobacteria</taxon>
        <taxon>Hyphomicrobiales</taxon>
        <taxon>Nitrobacteraceae</taxon>
        <taxon>Bradyrhizobium</taxon>
    </lineage>
</organism>
<dbReference type="AlphaFoldDB" id="A0A4U6RCQ6"/>
<evidence type="ECO:0000256" key="1">
    <source>
        <dbReference type="SAM" id="MobiDB-lite"/>
    </source>
</evidence>
<evidence type="ECO:0000313" key="4">
    <source>
        <dbReference type="Proteomes" id="UP000305095"/>
    </source>
</evidence>
<dbReference type="PANTHER" id="PTHR43194">
    <property type="entry name" value="HYDROLASE ALPHA/BETA FOLD FAMILY"/>
    <property type="match status" value="1"/>
</dbReference>
<dbReference type="InterPro" id="IPR050228">
    <property type="entry name" value="Carboxylesterase_BioH"/>
</dbReference>
<dbReference type="Gene3D" id="3.40.50.1820">
    <property type="entry name" value="alpha/beta hydrolase"/>
    <property type="match status" value="1"/>
</dbReference>
<feature type="compositionally biased region" description="Low complexity" evidence="1">
    <location>
        <begin position="29"/>
        <end position="39"/>
    </location>
</feature>
<dbReference type="Proteomes" id="UP000305095">
    <property type="component" value="Unassembled WGS sequence"/>
</dbReference>
<reference evidence="3 4" key="1">
    <citation type="submission" date="2019-05" db="EMBL/GenBank/DDBJ databases">
        <title>Draft Genome of Bradyrhizobium elkanii strain SEMIA 938, Used in Commercial Inoculants for Lupinus spp. in Brazil.</title>
        <authorList>
            <person name="Hungria M."/>
            <person name="Delamuta J.R.M."/>
            <person name="Ribeiro R.A."/>
            <person name="Nogueira M.A."/>
        </authorList>
    </citation>
    <scope>NUCLEOTIDE SEQUENCE [LARGE SCALE GENOMIC DNA]</scope>
    <source>
        <strain evidence="3 4">Semia 938</strain>
    </source>
</reference>
<protein>
    <submittedName>
        <fullName evidence="3">Alpha/beta hydrolase</fullName>
    </submittedName>
</protein>
<dbReference type="InterPro" id="IPR029058">
    <property type="entry name" value="AB_hydrolase_fold"/>
</dbReference>
<name>A0A4U6RCQ6_BRAEL</name>
<accession>A0A4U6RCQ6</accession>
<keyword evidence="3" id="KW-0378">Hydrolase</keyword>
<feature type="region of interest" description="Disordered" evidence="1">
    <location>
        <begin position="28"/>
        <end position="53"/>
    </location>
</feature>
<dbReference type="EMBL" id="SZZP01000041">
    <property type="protein sequence ID" value="TKV71779.1"/>
    <property type="molecule type" value="Genomic_DNA"/>
</dbReference>
<dbReference type="PANTHER" id="PTHR43194:SF2">
    <property type="entry name" value="PEROXISOMAL MEMBRANE PROTEIN LPX1"/>
    <property type="match status" value="1"/>
</dbReference>
<dbReference type="InterPro" id="IPR000073">
    <property type="entry name" value="AB_hydrolase_1"/>
</dbReference>
<dbReference type="GO" id="GO:0016787">
    <property type="term" value="F:hydrolase activity"/>
    <property type="evidence" value="ECO:0007669"/>
    <property type="project" value="UniProtKB-KW"/>
</dbReference>